<dbReference type="GO" id="GO:0016020">
    <property type="term" value="C:membrane"/>
    <property type="evidence" value="ECO:0007669"/>
    <property type="project" value="UniProtKB-SubCell"/>
</dbReference>
<keyword evidence="5 6" id="KW-0472">Membrane</keyword>
<comment type="subcellular location">
    <subcellularLocation>
        <location evidence="1">Membrane</location>
    </subcellularLocation>
</comment>
<evidence type="ECO:0000256" key="6">
    <source>
        <dbReference type="SAM" id="Phobius"/>
    </source>
</evidence>
<reference evidence="9" key="2">
    <citation type="journal article" date="2017" name="Nat. Plants">
        <title>The Aegilops tauschii genome reveals multiple impacts of transposons.</title>
        <authorList>
            <person name="Zhao G."/>
            <person name="Zou C."/>
            <person name="Li K."/>
            <person name="Wang K."/>
            <person name="Li T."/>
            <person name="Gao L."/>
            <person name="Zhang X."/>
            <person name="Wang H."/>
            <person name="Yang Z."/>
            <person name="Liu X."/>
            <person name="Jiang W."/>
            <person name="Mao L."/>
            <person name="Kong X."/>
            <person name="Jiao Y."/>
            <person name="Jia J."/>
        </authorList>
    </citation>
    <scope>NUCLEOTIDE SEQUENCE [LARGE SCALE GENOMIC DNA]</scope>
    <source>
        <strain evidence="9">cv. AL8/78</strain>
    </source>
</reference>
<name>A0A453G8E1_AEGTS</name>
<reference evidence="8" key="5">
    <citation type="journal article" date="2021" name="G3 (Bethesda)">
        <title>Aegilops tauschii genome assembly Aet v5.0 features greater sequence contiguity and improved annotation.</title>
        <authorList>
            <person name="Wang L."/>
            <person name="Zhu T."/>
            <person name="Rodriguez J.C."/>
            <person name="Deal K.R."/>
            <person name="Dubcovsky J."/>
            <person name="McGuire P.E."/>
            <person name="Lux T."/>
            <person name="Spannagl M."/>
            <person name="Mayer K.F.X."/>
            <person name="Baldrich P."/>
            <person name="Meyers B.C."/>
            <person name="Huo N."/>
            <person name="Gu Y.Q."/>
            <person name="Zhou H."/>
            <person name="Devos K.M."/>
            <person name="Bennetzen J.L."/>
            <person name="Unver T."/>
            <person name="Budak H."/>
            <person name="Gulick P.J."/>
            <person name="Galiba G."/>
            <person name="Kalapos B."/>
            <person name="Nelson D.R."/>
            <person name="Li P."/>
            <person name="You F.M."/>
            <person name="Luo M.C."/>
            <person name="Dvorak J."/>
        </authorList>
    </citation>
    <scope>NUCLEOTIDE SEQUENCE [LARGE SCALE GENOMIC DNA]</scope>
    <source>
        <strain evidence="8">cv. AL8/78</strain>
    </source>
</reference>
<evidence type="ECO:0000256" key="5">
    <source>
        <dbReference type="ARBA" id="ARBA00023136"/>
    </source>
</evidence>
<feature type="domain" description="Amino acid transporter transmembrane" evidence="7">
    <location>
        <begin position="6"/>
        <end position="77"/>
    </location>
</feature>
<dbReference type="EnsemblPlants" id="AET3Gv20925000.1">
    <property type="protein sequence ID" value="AET3Gv20925000.1"/>
    <property type="gene ID" value="AET3Gv20925000"/>
</dbReference>
<dbReference type="Proteomes" id="UP000015105">
    <property type="component" value="Chromosome 3D"/>
</dbReference>
<reference evidence="8" key="3">
    <citation type="journal article" date="2017" name="Nature">
        <title>Genome sequence of the progenitor of the wheat D genome Aegilops tauschii.</title>
        <authorList>
            <person name="Luo M.C."/>
            <person name="Gu Y.Q."/>
            <person name="Puiu D."/>
            <person name="Wang H."/>
            <person name="Twardziok S.O."/>
            <person name="Deal K.R."/>
            <person name="Huo N."/>
            <person name="Zhu T."/>
            <person name="Wang L."/>
            <person name="Wang Y."/>
            <person name="McGuire P.E."/>
            <person name="Liu S."/>
            <person name="Long H."/>
            <person name="Ramasamy R.K."/>
            <person name="Rodriguez J.C."/>
            <person name="Van S.L."/>
            <person name="Yuan L."/>
            <person name="Wang Z."/>
            <person name="Xia Z."/>
            <person name="Xiao L."/>
            <person name="Anderson O.D."/>
            <person name="Ouyang S."/>
            <person name="Liang Y."/>
            <person name="Zimin A.V."/>
            <person name="Pertea G."/>
            <person name="Qi P."/>
            <person name="Bennetzen J.L."/>
            <person name="Dai X."/>
            <person name="Dawson M.W."/>
            <person name="Muller H.G."/>
            <person name="Kugler K."/>
            <person name="Rivarola-Duarte L."/>
            <person name="Spannagl M."/>
            <person name="Mayer K.F.X."/>
            <person name="Lu F.H."/>
            <person name="Bevan M.W."/>
            <person name="Leroy P."/>
            <person name="Li P."/>
            <person name="You F.M."/>
            <person name="Sun Q."/>
            <person name="Liu Z."/>
            <person name="Lyons E."/>
            <person name="Wicker T."/>
            <person name="Salzberg S.L."/>
            <person name="Devos K.M."/>
            <person name="Dvorak J."/>
        </authorList>
    </citation>
    <scope>NUCLEOTIDE SEQUENCE [LARGE SCALE GENOMIC DNA]</scope>
    <source>
        <strain evidence="8">cv. AL8/78</strain>
    </source>
</reference>
<keyword evidence="4 6" id="KW-1133">Transmembrane helix</keyword>
<sequence length="80" mass="8937">MSTFADSWQQVGLLLVTGFNCAYVLSFSNLMMVPLGWGWGAACLLLLAAAAWYANWLLAGLHVVDGQRFIRYRDLMGFVF</sequence>
<protein>
    <recommendedName>
        <fullName evidence="7">Amino acid transporter transmembrane domain-containing protein</fullName>
    </recommendedName>
</protein>
<keyword evidence="2 6" id="KW-0812">Transmembrane</keyword>
<accession>A0A453G8E1</accession>
<reference evidence="9" key="1">
    <citation type="journal article" date="2014" name="Science">
        <title>Ancient hybridizations among the ancestral genomes of bread wheat.</title>
        <authorList>
            <consortium name="International Wheat Genome Sequencing Consortium,"/>
            <person name="Marcussen T."/>
            <person name="Sandve S.R."/>
            <person name="Heier L."/>
            <person name="Spannagl M."/>
            <person name="Pfeifer M."/>
            <person name="Jakobsen K.S."/>
            <person name="Wulff B.B."/>
            <person name="Steuernagel B."/>
            <person name="Mayer K.F."/>
            <person name="Olsen O.A."/>
        </authorList>
    </citation>
    <scope>NUCLEOTIDE SEQUENCE [LARGE SCALE GENOMIC DNA]</scope>
    <source>
        <strain evidence="9">cv. AL8/78</strain>
    </source>
</reference>
<evidence type="ECO:0000259" key="7">
    <source>
        <dbReference type="Pfam" id="PF01490"/>
    </source>
</evidence>
<keyword evidence="3" id="KW-0813">Transport</keyword>
<dbReference type="Gramene" id="AET3Gv20925000.1">
    <property type="protein sequence ID" value="AET3Gv20925000.1"/>
    <property type="gene ID" value="AET3Gv20925000"/>
</dbReference>
<dbReference type="AlphaFoldDB" id="A0A453G8E1"/>
<evidence type="ECO:0000256" key="2">
    <source>
        <dbReference type="ARBA" id="ARBA00022692"/>
    </source>
</evidence>
<proteinExistence type="predicted"/>
<dbReference type="GO" id="GO:0006865">
    <property type="term" value="P:amino acid transport"/>
    <property type="evidence" value="ECO:0007669"/>
    <property type="project" value="UniProtKB-KW"/>
</dbReference>
<dbReference type="InterPro" id="IPR013057">
    <property type="entry name" value="AA_transpt_TM"/>
</dbReference>
<evidence type="ECO:0000256" key="3">
    <source>
        <dbReference type="ARBA" id="ARBA00022970"/>
    </source>
</evidence>
<keyword evidence="3" id="KW-0029">Amino-acid transport</keyword>
<dbReference type="Pfam" id="PF01490">
    <property type="entry name" value="Aa_trans"/>
    <property type="match status" value="1"/>
</dbReference>
<reference evidence="8" key="4">
    <citation type="submission" date="2019-03" db="UniProtKB">
        <authorList>
            <consortium name="EnsemblPlants"/>
        </authorList>
    </citation>
    <scope>IDENTIFICATION</scope>
</reference>
<feature type="transmembrane region" description="Helical" evidence="6">
    <location>
        <begin position="12"/>
        <end position="33"/>
    </location>
</feature>
<feature type="transmembrane region" description="Helical" evidence="6">
    <location>
        <begin position="39"/>
        <end position="64"/>
    </location>
</feature>
<evidence type="ECO:0000313" key="9">
    <source>
        <dbReference type="Proteomes" id="UP000015105"/>
    </source>
</evidence>
<organism evidence="8 9">
    <name type="scientific">Aegilops tauschii subsp. strangulata</name>
    <name type="common">Goatgrass</name>
    <dbReference type="NCBI Taxonomy" id="200361"/>
    <lineage>
        <taxon>Eukaryota</taxon>
        <taxon>Viridiplantae</taxon>
        <taxon>Streptophyta</taxon>
        <taxon>Embryophyta</taxon>
        <taxon>Tracheophyta</taxon>
        <taxon>Spermatophyta</taxon>
        <taxon>Magnoliopsida</taxon>
        <taxon>Liliopsida</taxon>
        <taxon>Poales</taxon>
        <taxon>Poaceae</taxon>
        <taxon>BOP clade</taxon>
        <taxon>Pooideae</taxon>
        <taxon>Triticodae</taxon>
        <taxon>Triticeae</taxon>
        <taxon>Triticinae</taxon>
        <taxon>Aegilops</taxon>
    </lineage>
</organism>
<evidence type="ECO:0000313" key="8">
    <source>
        <dbReference type="EnsemblPlants" id="AET3Gv20925000.1"/>
    </source>
</evidence>
<evidence type="ECO:0000256" key="1">
    <source>
        <dbReference type="ARBA" id="ARBA00004370"/>
    </source>
</evidence>
<evidence type="ECO:0000256" key="4">
    <source>
        <dbReference type="ARBA" id="ARBA00022989"/>
    </source>
</evidence>
<keyword evidence="9" id="KW-1185">Reference proteome</keyword>